<gene>
    <name evidence="14" type="ORF">ACJ73_01406</name>
</gene>
<evidence type="ECO:0000256" key="9">
    <source>
        <dbReference type="ARBA" id="ARBA00033194"/>
    </source>
</evidence>
<evidence type="ECO:0000256" key="2">
    <source>
        <dbReference type="ARBA" id="ARBA00004574"/>
    </source>
</evidence>
<dbReference type="GO" id="GO:0000781">
    <property type="term" value="C:chromosome, telomeric region"/>
    <property type="evidence" value="ECO:0007669"/>
    <property type="project" value="UniProtKB-SubCell"/>
</dbReference>
<dbReference type="STRING" id="1658174.A0A1J9QFB7"/>
<dbReference type="OrthoDB" id="5584477at2759"/>
<dbReference type="SUPFAM" id="SSF56112">
    <property type="entry name" value="Protein kinase-like (PK-like)"/>
    <property type="match status" value="1"/>
</dbReference>
<comment type="subcellular location">
    <subcellularLocation>
        <location evidence="2">Chromosome</location>
        <location evidence="2">Telomere</location>
    </subcellularLocation>
</comment>
<evidence type="ECO:0000256" key="1">
    <source>
        <dbReference type="ARBA" id="ARBA00003747"/>
    </source>
</evidence>
<proteinExistence type="predicted"/>
<dbReference type="InterPro" id="IPR000719">
    <property type="entry name" value="Prot_kinase_dom"/>
</dbReference>
<dbReference type="AlphaFoldDB" id="A0A1J9QFB7"/>
<evidence type="ECO:0000256" key="11">
    <source>
        <dbReference type="ARBA" id="ARBA00048679"/>
    </source>
</evidence>
<dbReference type="PANTHER" id="PTHR38248:SF2">
    <property type="entry name" value="FUNK1 11"/>
    <property type="match status" value="1"/>
</dbReference>
<dbReference type="PANTHER" id="PTHR38248">
    <property type="entry name" value="FUNK1 6"/>
    <property type="match status" value="1"/>
</dbReference>
<dbReference type="InterPro" id="IPR040976">
    <property type="entry name" value="Pkinase_fungal"/>
</dbReference>
<dbReference type="InterPro" id="IPR011009">
    <property type="entry name" value="Kinase-like_dom_sf"/>
</dbReference>
<keyword evidence="7" id="KW-0779">Telomere</keyword>
<dbReference type="PROSITE" id="PS50011">
    <property type="entry name" value="PROTEIN_KINASE_DOM"/>
    <property type="match status" value="1"/>
</dbReference>
<keyword evidence="15" id="KW-1185">Reference proteome</keyword>
<name>A0A1J9QFB7_9EURO</name>
<organism evidence="14 15">
    <name type="scientific">Blastomyces percursus</name>
    <dbReference type="NCBI Taxonomy" id="1658174"/>
    <lineage>
        <taxon>Eukaryota</taxon>
        <taxon>Fungi</taxon>
        <taxon>Dikarya</taxon>
        <taxon>Ascomycota</taxon>
        <taxon>Pezizomycotina</taxon>
        <taxon>Eurotiomycetes</taxon>
        <taxon>Eurotiomycetidae</taxon>
        <taxon>Onygenales</taxon>
        <taxon>Ajellomycetaceae</taxon>
        <taxon>Blastomyces</taxon>
    </lineage>
</organism>
<feature type="region of interest" description="Disordered" evidence="12">
    <location>
        <begin position="136"/>
        <end position="163"/>
    </location>
</feature>
<comment type="subunit">
    <text evidence="3">Component of the EKC/KEOPS complex composed of at least BUD32, CGI121, GON7, KAE1 and PCC1; the whole complex dimerizes.</text>
</comment>
<accession>A0A1J9QFB7</accession>
<comment type="caution">
    <text evidence="14">The sequence shown here is derived from an EMBL/GenBank/DDBJ whole genome shotgun (WGS) entry which is preliminary data.</text>
</comment>
<dbReference type="Gene3D" id="1.10.510.10">
    <property type="entry name" value="Transferase(Phosphotransferase) domain 1"/>
    <property type="match status" value="1"/>
</dbReference>
<sequence length="811" mass="92206">MVDISPDDRDVIERYPLNDSLDRLSDLLQEAEKVYDSRLISYDDGSDSLDHLYRSAITKLVYTLQGTDAALNLSSQINDQKADSDLADLYTRLRKEKGSFNYSPYRALVRLVIQKAPDVDIWKAVYQLIETVSQLTPPATVPPTSDGTPWRSTSSSQRGNEQTRKLVEERLFDEIRTCTHKDVGGFDAKYFRNTSWEGKFTDIHKKIQERDGARASDFPDPPTQGDVLDWWFRFQKTFLPETRGIYFSTKDKKDLKGSEAERQVDVLMKARGGEESVPPHSWKDIRVVGELKESNYNKKGTILQMERYVRGVFTAQPTRPFVHSFTLCGTEMEVWVTDRSGLYSSASFDIRNEPERFFRAIIGYTLMSDKELGLDTFTMLHDDETLTINIRDIDTGENKSLRLDPKAISVQQAVVCRGTCCYLIKDDDPSGLQGVVKFSWTSDRRQPEVDLLRKAHQRKVEGVAKAIGYGSITSIAELREGLDFKKVYQFRSMAPSTSSSFTQSQPQLQLSQSFTELQGLSIAKGSSSGSRKRKQSTKSTAKPLKRSRSSNLRLDSAAEENEVAFSVEETQKASLYATKGEAPFENRVLRCLAIYPSGRAIKEFHSPKELLLALRDAIRAHRSLYTKGKILHRDISENNIIITDPKIADGYSGMLIDLDLAKELGSGGTGARHQTGTMEFMAIEVLRNIDHTYRHDLESFFYVLIWQCARNSWKRSSFQKDTPEQSLLKEWYTGSFEKIANAKVGRMGAKGFEYLLSEFPPEFEGVKSLCRELRRILFRIHQDDILTGTPVRPEVLYDPIIQAFDKSIECL</sequence>
<evidence type="ECO:0000256" key="4">
    <source>
        <dbReference type="ARBA" id="ARBA00012513"/>
    </source>
</evidence>
<evidence type="ECO:0000256" key="12">
    <source>
        <dbReference type="SAM" id="MobiDB-lite"/>
    </source>
</evidence>
<dbReference type="GO" id="GO:0004674">
    <property type="term" value="F:protein serine/threonine kinase activity"/>
    <property type="evidence" value="ECO:0007669"/>
    <property type="project" value="UniProtKB-EC"/>
</dbReference>
<dbReference type="EC" id="2.7.11.1" evidence="4"/>
<dbReference type="Proteomes" id="UP000242791">
    <property type="component" value="Unassembled WGS sequence"/>
</dbReference>
<comment type="function">
    <text evidence="1">Component of the EKC/KEOPS complex that is required for the formation of a threonylcarbamoyl group on adenosine at position 37 (t(6)A37) in tRNAs that read codons beginning with adenine. The complex is probably involved in the transfer of the threonylcarbamoyl moiety of threonylcarbamoyl-AMP (TC-AMP) to the N6 group of A37. BUD32 has ATPase activity in the context of the EKC/KEOPS complex and likely plays a supporting role to the catalytic subunit KAE1. The EKC/KEOPS complex also promotes both telomere uncapping and telomere elongation. The complex is required for efficient recruitment of transcriptional coactivators.</text>
</comment>
<evidence type="ECO:0000313" key="15">
    <source>
        <dbReference type="Proteomes" id="UP000242791"/>
    </source>
</evidence>
<evidence type="ECO:0000256" key="6">
    <source>
        <dbReference type="ARBA" id="ARBA00019973"/>
    </source>
</evidence>
<dbReference type="EMBL" id="LGTZ01000127">
    <property type="protein sequence ID" value="OJD27201.1"/>
    <property type="molecule type" value="Genomic_DNA"/>
</dbReference>
<evidence type="ECO:0000256" key="7">
    <source>
        <dbReference type="ARBA" id="ARBA00022895"/>
    </source>
</evidence>
<keyword evidence="7" id="KW-0158">Chromosome</keyword>
<feature type="domain" description="Protein kinase" evidence="13">
    <location>
        <begin position="461"/>
        <end position="801"/>
    </location>
</feature>
<evidence type="ECO:0000256" key="5">
    <source>
        <dbReference type="ARBA" id="ARBA00013948"/>
    </source>
</evidence>
<dbReference type="GO" id="GO:0005524">
    <property type="term" value="F:ATP binding"/>
    <property type="evidence" value="ECO:0007669"/>
    <property type="project" value="InterPro"/>
</dbReference>
<evidence type="ECO:0000259" key="13">
    <source>
        <dbReference type="PROSITE" id="PS50011"/>
    </source>
</evidence>
<reference evidence="14 15" key="1">
    <citation type="submission" date="2015-08" db="EMBL/GenBank/DDBJ databases">
        <title>Emmonsia species relationships and genome sequence.</title>
        <authorList>
            <person name="Cuomo C.A."/>
            <person name="Schwartz I.S."/>
            <person name="Kenyon C."/>
            <person name="De Hoog G.S."/>
            <person name="Govender N.P."/>
            <person name="Botha A."/>
            <person name="Moreno L."/>
            <person name="De Vries M."/>
            <person name="Munoz J.F."/>
            <person name="Stielow J.B."/>
        </authorList>
    </citation>
    <scope>NUCLEOTIDE SEQUENCE [LARGE SCALE GENOMIC DNA]</scope>
    <source>
        <strain evidence="14 15">EI222</strain>
    </source>
</reference>
<dbReference type="Pfam" id="PF17667">
    <property type="entry name" value="Pkinase_fungal"/>
    <property type="match status" value="1"/>
</dbReference>
<comment type="catalytic activity">
    <reaction evidence="10">
        <text>L-threonyl-[protein] + ATP = O-phospho-L-threonyl-[protein] + ADP + H(+)</text>
        <dbReference type="Rhea" id="RHEA:46608"/>
        <dbReference type="Rhea" id="RHEA-COMP:11060"/>
        <dbReference type="Rhea" id="RHEA-COMP:11605"/>
        <dbReference type="ChEBI" id="CHEBI:15378"/>
        <dbReference type="ChEBI" id="CHEBI:30013"/>
        <dbReference type="ChEBI" id="CHEBI:30616"/>
        <dbReference type="ChEBI" id="CHEBI:61977"/>
        <dbReference type="ChEBI" id="CHEBI:456216"/>
        <dbReference type="EC" id="2.7.11.1"/>
    </reaction>
</comment>
<feature type="region of interest" description="Disordered" evidence="12">
    <location>
        <begin position="523"/>
        <end position="555"/>
    </location>
</feature>
<dbReference type="VEuPathDB" id="FungiDB:ACJ73_01406"/>
<evidence type="ECO:0000256" key="3">
    <source>
        <dbReference type="ARBA" id="ARBA00011534"/>
    </source>
</evidence>
<evidence type="ECO:0000256" key="10">
    <source>
        <dbReference type="ARBA" id="ARBA00047899"/>
    </source>
</evidence>
<feature type="compositionally biased region" description="Polar residues" evidence="12">
    <location>
        <begin position="136"/>
        <end position="160"/>
    </location>
</feature>
<protein>
    <recommendedName>
        <fullName evidence="6">EKC/KEOPS complex subunit BUD32</fullName>
        <ecNumber evidence="4">2.7.11.1</ecNumber>
    </recommendedName>
    <alternativeName>
        <fullName evidence="8 9">Atypical Serine/threonine protein kinase BUD32</fullName>
    </alternativeName>
    <alternativeName>
        <fullName evidence="5">EKC/KEOPS complex subunit bud32</fullName>
    </alternativeName>
</protein>
<evidence type="ECO:0000313" key="14">
    <source>
        <dbReference type="EMBL" id="OJD27201.1"/>
    </source>
</evidence>
<comment type="catalytic activity">
    <reaction evidence="11">
        <text>L-seryl-[protein] + ATP = O-phospho-L-seryl-[protein] + ADP + H(+)</text>
        <dbReference type="Rhea" id="RHEA:17989"/>
        <dbReference type="Rhea" id="RHEA-COMP:9863"/>
        <dbReference type="Rhea" id="RHEA-COMP:11604"/>
        <dbReference type="ChEBI" id="CHEBI:15378"/>
        <dbReference type="ChEBI" id="CHEBI:29999"/>
        <dbReference type="ChEBI" id="CHEBI:30616"/>
        <dbReference type="ChEBI" id="CHEBI:83421"/>
        <dbReference type="ChEBI" id="CHEBI:456216"/>
        <dbReference type="EC" id="2.7.11.1"/>
    </reaction>
</comment>
<dbReference type="InterPro" id="IPR008266">
    <property type="entry name" value="Tyr_kinase_AS"/>
</dbReference>
<dbReference type="PROSITE" id="PS00109">
    <property type="entry name" value="PROTEIN_KINASE_TYR"/>
    <property type="match status" value="1"/>
</dbReference>
<evidence type="ECO:0000256" key="8">
    <source>
        <dbReference type="ARBA" id="ARBA00030980"/>
    </source>
</evidence>